<dbReference type="GO" id="GO:0005886">
    <property type="term" value="C:plasma membrane"/>
    <property type="evidence" value="ECO:0007669"/>
    <property type="project" value="TreeGrafter"/>
</dbReference>
<dbReference type="PANTHER" id="PTHR10846:SF74">
    <property type="entry name" value="SODIUM_POTASSIUM_CALCIUM EXCHANGER CG1090-RELATED"/>
    <property type="match status" value="1"/>
</dbReference>
<keyword evidence="8" id="KW-0732">Signal</keyword>
<feature type="transmembrane region" description="Helical" evidence="18">
    <location>
        <begin position="451"/>
        <end position="473"/>
    </location>
</feature>
<keyword evidence="13" id="KW-0915">Sodium</keyword>
<dbReference type="NCBIfam" id="TIGR00367">
    <property type="entry name" value="calcium/sodium antiporter"/>
    <property type="match status" value="1"/>
</dbReference>
<evidence type="ECO:0000256" key="8">
    <source>
        <dbReference type="ARBA" id="ARBA00022729"/>
    </source>
</evidence>
<dbReference type="FunFam" id="1.20.1420.30:FF:000018">
    <property type="entry name" value="Sodium/potassium/calcium exchanger 2"/>
    <property type="match status" value="1"/>
</dbReference>
<keyword evidence="21" id="KW-1185">Reference proteome</keyword>
<dbReference type="GO" id="GO:0008273">
    <property type="term" value="F:calcium, potassium:sodium antiporter activity"/>
    <property type="evidence" value="ECO:0007669"/>
    <property type="project" value="TreeGrafter"/>
</dbReference>
<evidence type="ECO:0000256" key="11">
    <source>
        <dbReference type="ARBA" id="ARBA00022958"/>
    </source>
</evidence>
<evidence type="ECO:0000256" key="17">
    <source>
        <dbReference type="SAM" id="MobiDB-lite"/>
    </source>
</evidence>
<evidence type="ECO:0000256" key="2">
    <source>
        <dbReference type="ARBA" id="ARBA00005364"/>
    </source>
</evidence>
<dbReference type="FunFam" id="1.20.1420.30:FF:000009">
    <property type="entry name" value="sodium/potassium/calcium exchanger 5 isoform X2"/>
    <property type="match status" value="1"/>
</dbReference>
<dbReference type="PANTHER" id="PTHR10846">
    <property type="entry name" value="SODIUM/POTASSIUM/CALCIUM EXCHANGER"/>
    <property type="match status" value="1"/>
</dbReference>
<dbReference type="EMBL" id="VSWD01000008">
    <property type="protein sequence ID" value="KAK3095228.1"/>
    <property type="molecule type" value="Genomic_DNA"/>
</dbReference>
<feature type="domain" description="Sodium/calcium exchanger membrane region" evidence="19">
    <location>
        <begin position="416"/>
        <end position="565"/>
    </location>
</feature>
<evidence type="ECO:0000256" key="1">
    <source>
        <dbReference type="ARBA" id="ARBA00004141"/>
    </source>
</evidence>
<evidence type="ECO:0000256" key="5">
    <source>
        <dbReference type="ARBA" id="ARBA00022538"/>
    </source>
</evidence>
<evidence type="ECO:0000256" key="15">
    <source>
        <dbReference type="ARBA" id="ARBA00023136"/>
    </source>
</evidence>
<evidence type="ECO:0000259" key="19">
    <source>
        <dbReference type="Pfam" id="PF01699"/>
    </source>
</evidence>
<keyword evidence="16" id="KW-0739">Sodium transport</keyword>
<feature type="domain" description="Sodium/calcium exchanger membrane region" evidence="19">
    <location>
        <begin position="131"/>
        <end position="273"/>
    </location>
</feature>
<keyword evidence="11" id="KW-0630">Potassium</keyword>
<evidence type="ECO:0000256" key="18">
    <source>
        <dbReference type="SAM" id="Phobius"/>
    </source>
</evidence>
<organism evidence="20 21">
    <name type="scientific">Pinctada imbricata</name>
    <name type="common">Atlantic pearl-oyster</name>
    <name type="synonym">Pinctada martensii</name>
    <dbReference type="NCBI Taxonomy" id="66713"/>
    <lineage>
        <taxon>Eukaryota</taxon>
        <taxon>Metazoa</taxon>
        <taxon>Spiralia</taxon>
        <taxon>Lophotrochozoa</taxon>
        <taxon>Mollusca</taxon>
        <taxon>Bivalvia</taxon>
        <taxon>Autobranchia</taxon>
        <taxon>Pteriomorphia</taxon>
        <taxon>Pterioida</taxon>
        <taxon>Pterioidea</taxon>
        <taxon>Pteriidae</taxon>
        <taxon>Pinctada</taxon>
    </lineage>
</organism>
<feature type="transmembrane region" description="Helical" evidence="18">
    <location>
        <begin position="254"/>
        <end position="274"/>
    </location>
</feature>
<feature type="transmembrane region" description="Helical" evidence="18">
    <location>
        <begin position="480"/>
        <end position="501"/>
    </location>
</feature>
<dbReference type="Pfam" id="PF01699">
    <property type="entry name" value="Na_Ca_ex"/>
    <property type="match status" value="2"/>
</dbReference>
<evidence type="ECO:0000256" key="14">
    <source>
        <dbReference type="ARBA" id="ARBA00023065"/>
    </source>
</evidence>
<evidence type="ECO:0000256" key="7">
    <source>
        <dbReference type="ARBA" id="ARBA00022692"/>
    </source>
</evidence>
<dbReference type="GO" id="GO:0015293">
    <property type="term" value="F:symporter activity"/>
    <property type="evidence" value="ECO:0007669"/>
    <property type="project" value="UniProtKB-KW"/>
</dbReference>
<keyword evidence="7 18" id="KW-0812">Transmembrane</keyword>
<evidence type="ECO:0000256" key="3">
    <source>
        <dbReference type="ARBA" id="ARBA00022448"/>
    </source>
</evidence>
<feature type="transmembrane region" description="Helical" evidence="18">
    <location>
        <begin position="166"/>
        <end position="191"/>
    </location>
</feature>
<evidence type="ECO:0000256" key="16">
    <source>
        <dbReference type="ARBA" id="ARBA00023201"/>
    </source>
</evidence>
<keyword evidence="14" id="KW-0406">Ion transport</keyword>
<keyword evidence="12 18" id="KW-1133">Transmembrane helix</keyword>
<feature type="transmembrane region" description="Helical" evidence="18">
    <location>
        <begin position="550"/>
        <end position="568"/>
    </location>
</feature>
<dbReference type="Proteomes" id="UP001186944">
    <property type="component" value="Unassembled WGS sequence"/>
</dbReference>
<evidence type="ECO:0000256" key="6">
    <source>
        <dbReference type="ARBA" id="ARBA00022568"/>
    </source>
</evidence>
<dbReference type="Gene3D" id="1.20.1420.30">
    <property type="entry name" value="NCX, central ion-binding region"/>
    <property type="match status" value="2"/>
</dbReference>
<keyword evidence="10" id="KW-0769">Symport</keyword>
<keyword evidence="3" id="KW-0813">Transport</keyword>
<keyword evidence="4" id="KW-0050">Antiport</keyword>
<dbReference type="GO" id="GO:0006874">
    <property type="term" value="P:intracellular calcium ion homeostasis"/>
    <property type="evidence" value="ECO:0007669"/>
    <property type="project" value="TreeGrafter"/>
</dbReference>
<dbReference type="GO" id="GO:0005262">
    <property type="term" value="F:calcium channel activity"/>
    <property type="evidence" value="ECO:0007669"/>
    <property type="project" value="TreeGrafter"/>
</dbReference>
<dbReference type="AlphaFoldDB" id="A0AA88Y073"/>
<feature type="transmembrane region" description="Helical" evidence="18">
    <location>
        <begin position="127"/>
        <end position="145"/>
    </location>
</feature>
<comment type="similarity">
    <text evidence="2">Belongs to the Ca(2+):cation antiporter (CaCA) (TC 2.A.19) family. SLC24A subfamily.</text>
</comment>
<feature type="transmembrane region" description="Helical" evidence="18">
    <location>
        <begin position="197"/>
        <end position="223"/>
    </location>
</feature>
<accession>A0AA88Y073</accession>
<name>A0AA88Y073_PINIB</name>
<reference evidence="20" key="1">
    <citation type="submission" date="2019-08" db="EMBL/GenBank/DDBJ databases">
        <title>The improved chromosome-level genome for the pearl oyster Pinctada fucata martensii using PacBio sequencing and Hi-C.</title>
        <authorList>
            <person name="Zheng Z."/>
        </authorList>
    </citation>
    <scope>NUCLEOTIDE SEQUENCE</scope>
    <source>
        <strain evidence="20">ZZ-2019</strain>
        <tissue evidence="20">Adductor muscle</tissue>
    </source>
</reference>
<evidence type="ECO:0000256" key="13">
    <source>
        <dbReference type="ARBA" id="ARBA00023053"/>
    </source>
</evidence>
<feature type="compositionally biased region" description="Polar residues" evidence="17">
    <location>
        <begin position="316"/>
        <end position="325"/>
    </location>
</feature>
<evidence type="ECO:0000256" key="10">
    <source>
        <dbReference type="ARBA" id="ARBA00022847"/>
    </source>
</evidence>
<keyword evidence="5" id="KW-0633">Potassium transport</keyword>
<keyword evidence="6" id="KW-0109">Calcium transport</keyword>
<dbReference type="InterPro" id="IPR004481">
    <property type="entry name" value="K/Na/Ca-exchanger"/>
</dbReference>
<feature type="transmembrane region" description="Helical" evidence="18">
    <location>
        <begin position="230"/>
        <end position="248"/>
    </location>
</feature>
<feature type="transmembrane region" description="Helical" evidence="18">
    <location>
        <begin position="415"/>
        <end position="445"/>
    </location>
</feature>
<feature type="transmembrane region" description="Helical" evidence="18">
    <location>
        <begin position="521"/>
        <end position="538"/>
    </location>
</feature>
<feature type="region of interest" description="Disordered" evidence="17">
    <location>
        <begin position="316"/>
        <end position="342"/>
    </location>
</feature>
<feature type="transmembrane region" description="Helical" evidence="18">
    <location>
        <begin position="61"/>
        <end position="78"/>
    </location>
</feature>
<proteinExistence type="inferred from homology"/>
<evidence type="ECO:0000313" key="21">
    <source>
        <dbReference type="Proteomes" id="UP001186944"/>
    </source>
</evidence>
<keyword evidence="15 18" id="KW-0472">Membrane</keyword>
<gene>
    <name evidence="20" type="ORF">FSP39_011870</name>
</gene>
<comment type="subcellular location">
    <subcellularLocation>
        <location evidence="1">Membrane</location>
        <topology evidence="1">Multi-pass membrane protein</topology>
    </subcellularLocation>
</comment>
<evidence type="ECO:0000256" key="12">
    <source>
        <dbReference type="ARBA" id="ARBA00022989"/>
    </source>
</evidence>
<evidence type="ECO:0000256" key="4">
    <source>
        <dbReference type="ARBA" id="ARBA00022449"/>
    </source>
</evidence>
<dbReference type="InterPro" id="IPR044880">
    <property type="entry name" value="NCX_ion-bd_dom_sf"/>
</dbReference>
<sequence length="585" mass="65995">MTGPVQTSLEKTGPDHLSSLNVSRTPRVITYISSLQPAEHRSGDSSHLEIMWIRRKRSIQAGLFVAFVVTFTLLQKFGTVEEITLDDKWLSKGSSRQLTSLPNCTPRAVQQFPADIFDQKQRSHGAIITHIFAAVYMFAGFAYLCDDYFVPSLEIISEVFHIQSDVAGATLMAAGSSAPELATAIIAVFIAKDDIGLGAVVGSAVYNVMFVISICALFAGMVVHLHWWPLVRDCVFYALSVAALAFVILDEKVYWYEALGLVILYIVYIVMMYFNSKLESWMTKKFTRCCNLHRTRPVESETIVLYDKLKETTTTTNGSIAQSQDAKQREENGNADPWDRFPVASPDSDYDSDENYEVANSTHKTIAYREPEEPDSVFAVPESCCMKIVWFVCLPIKFLLYITIPDCRYKRWRKWFIVTFIMSLVWLCLFSYVMVWMITIIGYTLNIPDTIMALTFVAFGVSLPDVISSLIVVREGLGDMAVSNAVGSNVFDILICLGVPWLLQSTIRQSGKPVQVYSEGLLYSSLTLLLTVVFLVAATHINKWRLTKKYGVVLMFVYVLFTILTSLYELNLFGYVHPKECQIKY</sequence>
<protein>
    <recommendedName>
        <fullName evidence="19">Sodium/calcium exchanger membrane region domain-containing protein</fullName>
    </recommendedName>
</protein>
<evidence type="ECO:0000256" key="9">
    <source>
        <dbReference type="ARBA" id="ARBA00022837"/>
    </source>
</evidence>
<dbReference type="InterPro" id="IPR004837">
    <property type="entry name" value="NaCa_Exmemb"/>
</dbReference>
<comment type="caution">
    <text evidence="20">The sequence shown here is derived from an EMBL/GenBank/DDBJ whole genome shotgun (WGS) entry which is preliminary data.</text>
</comment>
<evidence type="ECO:0000313" key="20">
    <source>
        <dbReference type="EMBL" id="KAK3095228.1"/>
    </source>
</evidence>
<keyword evidence="9" id="KW-0106">Calcium</keyword>